<sequence>MRLQRVLEPEVMDSEQEAGDYDAIDNREVNEQFCADVLAVAPAPRRALDVGTGTALIPIALCRRAAGVHVVAIDMADSMLALARRNVERAGLASRIELARRDAKDTGYPRGFDLALSNSIVHHIPEPLETLREMVRVVESGGVVFVRDLARPPSDADVLRLVEMHAEVPDGVPAPERNVYLRQRALFEASLRAALTVEEVNELIRELPFSSVDLRMTSDRHWTLVGRVR</sequence>
<comment type="caution">
    <text evidence="2">The sequence shown here is derived from an EMBL/GenBank/DDBJ whole genome shotgun (WGS) entry which is preliminary data.</text>
</comment>
<name>A0ABT5BTD1_9BACT</name>
<accession>A0ABT5BTD1</accession>
<gene>
    <name evidence="2" type="ORF">POL72_06710</name>
</gene>
<reference evidence="2 3" key="1">
    <citation type="submission" date="2023-01" db="EMBL/GenBank/DDBJ databases">
        <title>Minimal conservation of predation-associated metabolite biosynthetic gene clusters underscores biosynthetic potential of Myxococcota including descriptions for ten novel species: Archangium lansinium sp. nov., Myxococcus landrumus sp. nov., Nannocystis bai.</title>
        <authorList>
            <person name="Ahearne A."/>
            <person name="Stevens C."/>
            <person name="Dowd S."/>
        </authorList>
    </citation>
    <scope>NUCLEOTIDE SEQUENCE [LARGE SCALE GENOMIC DNA]</scope>
    <source>
        <strain evidence="2 3">WIWO2</strain>
    </source>
</reference>
<evidence type="ECO:0000313" key="2">
    <source>
        <dbReference type="EMBL" id="MDC0677428.1"/>
    </source>
</evidence>
<dbReference type="EMBL" id="JAQNDK010000001">
    <property type="protein sequence ID" value="MDC0677428.1"/>
    <property type="molecule type" value="Genomic_DNA"/>
</dbReference>
<dbReference type="GO" id="GO:0032259">
    <property type="term" value="P:methylation"/>
    <property type="evidence" value="ECO:0007669"/>
    <property type="project" value="UniProtKB-KW"/>
</dbReference>
<keyword evidence="3" id="KW-1185">Reference proteome</keyword>
<proteinExistence type="predicted"/>
<organism evidence="2 3">
    <name type="scientific">Sorangium atrum</name>
    <dbReference type="NCBI Taxonomy" id="2995308"/>
    <lineage>
        <taxon>Bacteria</taxon>
        <taxon>Pseudomonadati</taxon>
        <taxon>Myxococcota</taxon>
        <taxon>Polyangia</taxon>
        <taxon>Polyangiales</taxon>
        <taxon>Polyangiaceae</taxon>
        <taxon>Sorangium</taxon>
    </lineage>
</organism>
<dbReference type="InterPro" id="IPR013216">
    <property type="entry name" value="Methyltransf_11"/>
</dbReference>
<protein>
    <submittedName>
        <fullName evidence="2">Class I SAM-dependent methyltransferase</fullName>
    </submittedName>
</protein>
<keyword evidence="2" id="KW-0489">Methyltransferase</keyword>
<evidence type="ECO:0000259" key="1">
    <source>
        <dbReference type="Pfam" id="PF08241"/>
    </source>
</evidence>
<dbReference type="RefSeq" id="WP_272094188.1">
    <property type="nucleotide sequence ID" value="NZ_JAQNDK010000001.1"/>
</dbReference>
<dbReference type="SUPFAM" id="SSF53335">
    <property type="entry name" value="S-adenosyl-L-methionine-dependent methyltransferases"/>
    <property type="match status" value="1"/>
</dbReference>
<dbReference type="CDD" id="cd02440">
    <property type="entry name" value="AdoMet_MTases"/>
    <property type="match status" value="1"/>
</dbReference>
<keyword evidence="2" id="KW-0808">Transferase</keyword>
<dbReference type="GO" id="GO:0008168">
    <property type="term" value="F:methyltransferase activity"/>
    <property type="evidence" value="ECO:0007669"/>
    <property type="project" value="UniProtKB-KW"/>
</dbReference>
<evidence type="ECO:0000313" key="3">
    <source>
        <dbReference type="Proteomes" id="UP001217485"/>
    </source>
</evidence>
<dbReference type="PANTHER" id="PTHR43591">
    <property type="entry name" value="METHYLTRANSFERASE"/>
    <property type="match status" value="1"/>
</dbReference>
<dbReference type="PANTHER" id="PTHR43591:SF24">
    <property type="entry name" value="2-METHOXY-6-POLYPRENYL-1,4-BENZOQUINOL METHYLASE, MITOCHONDRIAL"/>
    <property type="match status" value="1"/>
</dbReference>
<dbReference type="InterPro" id="IPR029063">
    <property type="entry name" value="SAM-dependent_MTases_sf"/>
</dbReference>
<dbReference type="Pfam" id="PF08241">
    <property type="entry name" value="Methyltransf_11"/>
    <property type="match status" value="1"/>
</dbReference>
<dbReference type="Gene3D" id="3.40.50.150">
    <property type="entry name" value="Vaccinia Virus protein VP39"/>
    <property type="match status" value="1"/>
</dbReference>
<feature type="domain" description="Methyltransferase type 11" evidence="1">
    <location>
        <begin position="48"/>
        <end position="145"/>
    </location>
</feature>
<dbReference type="Proteomes" id="UP001217485">
    <property type="component" value="Unassembled WGS sequence"/>
</dbReference>